<dbReference type="InParanoid" id="A0A0D8JUM6"/>
<evidence type="ECO:0000313" key="2">
    <source>
        <dbReference type="Proteomes" id="UP000001261"/>
    </source>
</evidence>
<dbReference type="GeneID" id="24164894"/>
<dbReference type="EMBL" id="GG704913">
    <property type="protein sequence ID" value="KJF60834.1"/>
    <property type="molecule type" value="Genomic_DNA"/>
</dbReference>
<dbReference type="VEuPathDB" id="FungiDB:CIMG_13267"/>
<protein>
    <submittedName>
        <fullName evidence="1">Uncharacterized protein</fullName>
    </submittedName>
</protein>
<accession>A0A0D8JUM6</accession>
<proteinExistence type="predicted"/>
<dbReference type="RefSeq" id="XP_004445098.1">
    <property type="nucleotide sequence ID" value="XM_004445041.1"/>
</dbReference>
<gene>
    <name evidence="1" type="ORF">CIMG_13267</name>
</gene>
<evidence type="ECO:0000313" key="1">
    <source>
        <dbReference type="EMBL" id="KJF60834.1"/>
    </source>
</evidence>
<sequence>MATKDGSTWRRCRFLGVRMERLLVVGYKSLLVRPRQDTHGKEDCLDSGIALFDWCNPDSLSLVSARFHPMRSSSSATRAFRLAMEGRELLFGWKEVPEMKIPWPHCGKVLVVSLLEPLIPYLWTKSHIAMFLALSI</sequence>
<reference evidence="2" key="2">
    <citation type="journal article" date="2010" name="Genome Res.">
        <title>Population genomic sequencing of Coccidioides fungi reveals recent hybridization and transposon control.</title>
        <authorList>
            <person name="Neafsey D.E."/>
            <person name="Barker B.M."/>
            <person name="Sharpton T.J."/>
            <person name="Stajich J.E."/>
            <person name="Park D.J."/>
            <person name="Whiston E."/>
            <person name="Hung C.-Y."/>
            <person name="McMahan C."/>
            <person name="White J."/>
            <person name="Sykes S."/>
            <person name="Heiman D."/>
            <person name="Young S."/>
            <person name="Zeng Q."/>
            <person name="Abouelleil A."/>
            <person name="Aftuck L."/>
            <person name="Bessette D."/>
            <person name="Brown A."/>
            <person name="FitzGerald M."/>
            <person name="Lui A."/>
            <person name="Macdonald J.P."/>
            <person name="Priest M."/>
            <person name="Orbach M.J."/>
            <person name="Galgiani J.N."/>
            <person name="Kirkland T.N."/>
            <person name="Cole G.T."/>
            <person name="Birren B.W."/>
            <person name="Henn M.R."/>
            <person name="Taylor J.W."/>
            <person name="Rounsley S.D."/>
        </authorList>
    </citation>
    <scope>GENOME REANNOTATION</scope>
    <source>
        <strain evidence="2">RS</strain>
    </source>
</reference>
<dbReference type="KEGG" id="cim:CIMG_13267"/>
<reference evidence="2" key="1">
    <citation type="journal article" date="2009" name="Genome Res.">
        <title>Comparative genomic analyses of the human fungal pathogens Coccidioides and their relatives.</title>
        <authorList>
            <person name="Sharpton T.J."/>
            <person name="Stajich J.E."/>
            <person name="Rounsley S.D."/>
            <person name="Gardner M.J."/>
            <person name="Wortman J.R."/>
            <person name="Jordar V.S."/>
            <person name="Maiti R."/>
            <person name="Kodira C.D."/>
            <person name="Neafsey D.E."/>
            <person name="Zeng Q."/>
            <person name="Hung C.-Y."/>
            <person name="McMahan C."/>
            <person name="Muszewska A."/>
            <person name="Grynberg M."/>
            <person name="Mandel M.A."/>
            <person name="Kellner E.M."/>
            <person name="Barker B.M."/>
            <person name="Galgiani J.N."/>
            <person name="Orbach M.J."/>
            <person name="Kirkland T.N."/>
            <person name="Cole G.T."/>
            <person name="Henn M.R."/>
            <person name="Birren B.W."/>
            <person name="Taylor J.W."/>
        </authorList>
    </citation>
    <scope>NUCLEOTIDE SEQUENCE [LARGE SCALE GENOMIC DNA]</scope>
    <source>
        <strain evidence="2">RS</strain>
    </source>
</reference>
<dbReference type="Proteomes" id="UP000001261">
    <property type="component" value="Unassembled WGS sequence"/>
</dbReference>
<name>A0A0D8JUM6_COCIM</name>
<dbReference type="AlphaFoldDB" id="A0A0D8JUM6"/>
<keyword evidence="2" id="KW-1185">Reference proteome</keyword>
<organism evidence="1 2">
    <name type="scientific">Coccidioides immitis (strain RS)</name>
    <name type="common">Valley fever fungus</name>
    <dbReference type="NCBI Taxonomy" id="246410"/>
    <lineage>
        <taxon>Eukaryota</taxon>
        <taxon>Fungi</taxon>
        <taxon>Dikarya</taxon>
        <taxon>Ascomycota</taxon>
        <taxon>Pezizomycotina</taxon>
        <taxon>Eurotiomycetes</taxon>
        <taxon>Eurotiomycetidae</taxon>
        <taxon>Onygenales</taxon>
        <taxon>Onygenaceae</taxon>
        <taxon>Coccidioides</taxon>
    </lineage>
</organism>